<dbReference type="InterPro" id="IPR000850">
    <property type="entry name" value="Adenylat/UMP-CMP_kin"/>
</dbReference>
<proteinExistence type="inferred from homology"/>
<protein>
    <submittedName>
        <fullName evidence="8">Adenylate kinase</fullName>
    </submittedName>
</protein>
<keyword evidence="3" id="KW-0547">Nucleotide-binding</keyword>
<dbReference type="Pfam" id="PF00406">
    <property type="entry name" value="ADK"/>
    <property type="match status" value="4"/>
</dbReference>
<keyword evidence="9" id="KW-1185">Reference proteome</keyword>
<evidence type="ECO:0000313" key="9">
    <source>
        <dbReference type="Proteomes" id="UP000243579"/>
    </source>
</evidence>
<dbReference type="PRINTS" id="PR00094">
    <property type="entry name" value="ADENYLTKNASE"/>
</dbReference>
<dbReference type="InterPro" id="IPR056299">
    <property type="entry name" value="CFAP61_dimer"/>
</dbReference>
<feature type="domain" description="Cilia- and flagella-associated protein 61 N-terminal" evidence="6">
    <location>
        <begin position="7"/>
        <end position="272"/>
    </location>
</feature>
<keyword evidence="2" id="KW-0808">Transferase</keyword>
<feature type="region of interest" description="Disordered" evidence="5">
    <location>
        <begin position="687"/>
        <end position="712"/>
    </location>
</feature>
<dbReference type="CDD" id="cd01428">
    <property type="entry name" value="ADK"/>
    <property type="match status" value="3"/>
</dbReference>
<organism evidence="8 9">
    <name type="scientific">Achlya hypogyna</name>
    <name type="common">Oomycete</name>
    <name type="synonym">Protoachlya hypogyna</name>
    <dbReference type="NCBI Taxonomy" id="1202772"/>
    <lineage>
        <taxon>Eukaryota</taxon>
        <taxon>Sar</taxon>
        <taxon>Stramenopiles</taxon>
        <taxon>Oomycota</taxon>
        <taxon>Saprolegniomycetes</taxon>
        <taxon>Saprolegniales</taxon>
        <taxon>Achlyaceae</taxon>
        <taxon>Achlya</taxon>
    </lineage>
</organism>
<dbReference type="PROSITE" id="PS00113">
    <property type="entry name" value="ADENYLATE_KINASE"/>
    <property type="match status" value="3"/>
</dbReference>
<dbReference type="InterPro" id="IPR033690">
    <property type="entry name" value="Adenylat_kinase_CS"/>
</dbReference>
<dbReference type="GO" id="GO:0004017">
    <property type="term" value="F:AMP kinase activity"/>
    <property type="evidence" value="ECO:0007669"/>
    <property type="project" value="InterPro"/>
</dbReference>
<reference evidence="8 9" key="1">
    <citation type="journal article" date="2014" name="Genome Biol. Evol.">
        <title>The secreted proteins of Achlya hypogyna and Thraustotheca clavata identify the ancestral oomycete secretome and reveal gene acquisitions by horizontal gene transfer.</title>
        <authorList>
            <person name="Misner I."/>
            <person name="Blouin N."/>
            <person name="Leonard G."/>
            <person name="Richards T.A."/>
            <person name="Lane C.E."/>
        </authorList>
    </citation>
    <scope>NUCLEOTIDE SEQUENCE [LARGE SCALE GENOMIC DNA]</scope>
    <source>
        <strain evidence="8 9">ATCC 48635</strain>
    </source>
</reference>
<dbReference type="InterPro" id="IPR027417">
    <property type="entry name" value="P-loop_NTPase"/>
</dbReference>
<dbReference type="InterPro" id="IPR006259">
    <property type="entry name" value="Adenyl_kin_sub"/>
</dbReference>
<evidence type="ECO:0000259" key="7">
    <source>
        <dbReference type="Pfam" id="PF23150"/>
    </source>
</evidence>
<dbReference type="PANTHER" id="PTHR21178:SF8">
    <property type="entry name" value="CILIA- AND FLAGELLA-ASSOCIATED PROTEIN 61"/>
    <property type="match status" value="1"/>
</dbReference>
<name>A0A1V9ZPQ5_ACHHY</name>
<feature type="domain" description="CFAP61 dimerisation" evidence="7">
    <location>
        <begin position="1765"/>
        <end position="1872"/>
    </location>
</feature>
<keyword evidence="4 8" id="KW-0418">Kinase</keyword>
<evidence type="ECO:0000313" key="8">
    <source>
        <dbReference type="EMBL" id="OQR99966.1"/>
    </source>
</evidence>
<dbReference type="SUPFAM" id="SSF52540">
    <property type="entry name" value="P-loop containing nucleoside triphosphate hydrolases"/>
    <property type="match status" value="4"/>
</dbReference>
<comment type="similarity">
    <text evidence="1">Belongs to the adenylate kinase family.</text>
</comment>
<comment type="caution">
    <text evidence="8">The sequence shown here is derived from an EMBL/GenBank/DDBJ whole genome shotgun (WGS) entry which is preliminary data.</text>
</comment>
<dbReference type="EMBL" id="JNBR01000033">
    <property type="protein sequence ID" value="OQR99966.1"/>
    <property type="molecule type" value="Genomic_DNA"/>
</dbReference>
<dbReference type="PANTHER" id="PTHR21178">
    <property type="entry name" value="CILIA- AND FLAGELLA-ASSOCIATED PROTEIN 61"/>
    <property type="match status" value="1"/>
</dbReference>
<dbReference type="InterPro" id="IPR036193">
    <property type="entry name" value="ADK_active_lid_dom_sf"/>
</dbReference>
<dbReference type="Gene3D" id="3.40.50.300">
    <property type="entry name" value="P-loop containing nucleotide triphosphate hydrolases"/>
    <property type="match status" value="4"/>
</dbReference>
<dbReference type="GO" id="GO:0005524">
    <property type="term" value="F:ATP binding"/>
    <property type="evidence" value="ECO:0007669"/>
    <property type="project" value="InterPro"/>
</dbReference>
<evidence type="ECO:0000256" key="3">
    <source>
        <dbReference type="ARBA" id="ARBA00022741"/>
    </source>
</evidence>
<dbReference type="STRING" id="1202772.A0A1V9ZPQ5"/>
<dbReference type="InterPro" id="IPR038884">
    <property type="entry name" value="CFAP61"/>
</dbReference>
<dbReference type="Pfam" id="PF16092">
    <property type="entry name" value="CFAP61_N"/>
    <property type="match status" value="1"/>
</dbReference>
<dbReference type="SUPFAM" id="SSF57774">
    <property type="entry name" value="Microbial and mitochondrial ADK, insert 'zinc finger' domain"/>
    <property type="match status" value="1"/>
</dbReference>
<evidence type="ECO:0000256" key="4">
    <source>
        <dbReference type="ARBA" id="ARBA00022777"/>
    </source>
</evidence>
<dbReference type="NCBIfam" id="TIGR01351">
    <property type="entry name" value="adk"/>
    <property type="match status" value="3"/>
</dbReference>
<evidence type="ECO:0000256" key="2">
    <source>
        <dbReference type="ARBA" id="ARBA00022679"/>
    </source>
</evidence>
<dbReference type="HAMAP" id="MF_00235">
    <property type="entry name" value="Adenylate_kinase_Adk"/>
    <property type="match status" value="4"/>
</dbReference>
<dbReference type="InterPro" id="IPR032151">
    <property type="entry name" value="CFAP61_N"/>
</dbReference>
<dbReference type="Gene3D" id="3.50.50.60">
    <property type="entry name" value="FAD/NAD(P)-binding domain"/>
    <property type="match status" value="2"/>
</dbReference>
<dbReference type="InterPro" id="IPR036188">
    <property type="entry name" value="FAD/NAD-bd_sf"/>
</dbReference>
<dbReference type="SUPFAM" id="SSF51905">
    <property type="entry name" value="FAD/NAD(P)-binding domain"/>
    <property type="match status" value="1"/>
</dbReference>
<dbReference type="Proteomes" id="UP000243579">
    <property type="component" value="Unassembled WGS sequence"/>
</dbReference>
<sequence>MASALVIRRAQANDATEIANLSYPDKTLQRILFGRGHVAALIETSYLALSAENASGNVVAFLVVNDVPPSELAEDVEYIDHVLKHYALDTHDGGLRVFAAQRSLFLSYFVQTIFDTAVLSEMLLTVYQLLLHIEWIFLPIPTSIEKPSLFTALFSAATRTSSLETEDDTYASYDVYVAHAASHLPQVTVRKANIEDHDDLEPILTAQNQTLVGSFGEFFLAELISAQTNHNACLVAEDSGRAVGLLAASDEVDLSVLRESFDLSPYNDLLKPGPAGQLRKSPSRLEKLLKRRTSPKMVVFGPPGCGKTTQAERLVLTYGVVHLSTVVLTRAAGRRATPLGKKVQRHLDRGEPIPDDILLELVSNRIHESDCVTQGWVLDGYPSTEAQAWDLIKRGIKPDVVLVLQVPDAAIRVSPEDLVRFHMNATAVLKCFAKETALVTVDGSLDRDAVGAAIAHALGASDRTKGYQSVKQRRQLTRDPSGPPKFIICGPPAGGKGTQCEQLVKEYGVVHLSTGDMLRAAIQAGSDVGLNAKAFMDAGELVPDELIVHVILDRLQEPDCVAKGWLLDGFPRTALQAEAMLSEGIVPHLVIVLDVPDEEVVKRISGRRVDLDTGKTYHLVYNPPPPEVKDKVVQRSDDTEETIRVRLATYHANCGAVVAAFQTTATVLTVDGMQAKEAIAAEITAAHPKPKPVPKPTAAKPTGPPKLLISGPPAGGKGTQCELLVKEYGVVHLSTGDMLRAAIQAGSELGMTAKGFMDAGDLVPDELIVKVILARLQEPDCVAKGWLLDGFPRTGTQADAMVALGIVPDVVIVLDVPDEEVVQRISGRRVDLATGKTYHVVFNPPPPDVSVVQRSDDTEETIRVRLSKFHEHCSAVVARFATLSVVLSVDGLQPKDAIALKISGAVASATNPLRALPLKLVICGPPAGGKGTQCEKLVAQYGVVHISTGDMLRAAIAAKTELGLKAQGFMERGELVPDELILDTLLDRLQQPDCVAKGWLLDGFPRNEAQARSLVNFGIIPDLVLVLDVSDDEVVKRISGRRVDVATGKTYHLVFNPPPPGVSVIQRSDDNEATVKIRLKTYHLNVAAVLRIFAPLAAVVSFAQPSSAEISAAMCRAIDDARAKVDVQGNAFMVTLFCMDTPYAVASNAFLRAAFALFQHKEYCVVTLPPAVAPPPLLVAPFTLVPARATSTYSHVLYLLHRDALVFLEPENSRNLCVARFRMTEACDQLSALVETLPPASIAEIETDMALAAEEDEIDLDDNPKHVLFVARLHGVVVALASLARDHDVTAGLKHYFDVEQFVTMTHHRAKDQAILHHFLLNPVYAAAGPFILQEVLRLFRKTCLFASVPRRGHMSRLVADAFVLAPARRQVVVAPDVPVVLQRMAANALYFFTKRLLSEPKVDVTARVVVVGASDAGLTVLKQLLGVPYLRFTNLTLVAPHGLEPPPPDALPFAPPSAYAATDLDQAGLLAHVRVVTSRLVQIDRAAKAVVLLDNSCLPYDLLVLATGLTDALLPSLGLAPAYDGETYTAPSVPRGVIVLEDAAAAKKVLDVLKAWRRAKKPGHVIVTGTNAFAVSLLCALDAKLPDGPPSTWLRSGAIDDDSRVVSHLASVRAMDVVTITALIAPAGVLEAVEYQPATPTGVDDAGNPFAPPPVARLPCDLLLCCDRNDVDQDAFRAINDSGLVFDGRLVVNAAFQTSDPSIYAGGSLCRFSRRFPKAQYQQNYSARECGELLATSLLRVLDPVVNGADVTPTTADGKPRPPPPFAQPKVSVGFWPGGLHYVRINLPDVPASFKSLTTENSETQTYCCLQFDDFGVLTRLTYLGAEPVDVANLACLVGLHEAYLNCAISSFQQNLVTDWIEFFRQKWATAVYHDRFHDFCTRLTAASQYDEGVRLAVDGVRKEFSEGGDVKAAMALAQTKVGRGGANLAPTTRKMIELNLMEYLSVNREVLHMYFLPRAGKAE</sequence>
<dbReference type="Pfam" id="PF23150">
    <property type="entry name" value="CFAP61_dimer"/>
    <property type="match status" value="1"/>
</dbReference>
<evidence type="ECO:0000256" key="1">
    <source>
        <dbReference type="ARBA" id="ARBA00007220"/>
    </source>
</evidence>
<accession>A0A1V9ZPQ5</accession>
<evidence type="ECO:0000256" key="5">
    <source>
        <dbReference type="SAM" id="MobiDB-lite"/>
    </source>
</evidence>
<dbReference type="OrthoDB" id="439792at2759"/>
<gene>
    <name evidence="8" type="ORF">ACHHYP_03765</name>
</gene>
<evidence type="ECO:0000259" key="6">
    <source>
        <dbReference type="Pfam" id="PF16092"/>
    </source>
</evidence>